<evidence type="ECO:0000256" key="1">
    <source>
        <dbReference type="ARBA" id="ARBA00004141"/>
    </source>
</evidence>
<dbReference type="InterPro" id="IPR007262">
    <property type="entry name" value="Vps55/LEPROT"/>
</dbReference>
<name>A0A0B2VXB1_TOXCA</name>
<proteinExistence type="inferred from homology"/>
<dbReference type="PANTHER" id="PTHR12050">
    <property type="entry name" value="LEPTIN RECEPTOR-RELATED"/>
    <property type="match status" value="1"/>
</dbReference>
<dbReference type="Proteomes" id="UP000031036">
    <property type="component" value="Unassembled WGS sequence"/>
</dbReference>
<reference evidence="7 8" key="1">
    <citation type="submission" date="2014-11" db="EMBL/GenBank/DDBJ databases">
        <title>Genetic blueprint of the zoonotic pathogen Toxocara canis.</title>
        <authorList>
            <person name="Zhu X.-Q."/>
            <person name="Korhonen P.K."/>
            <person name="Cai H."/>
            <person name="Young N.D."/>
            <person name="Nejsum P."/>
            <person name="von Samson-Himmelstjerna G."/>
            <person name="Boag P.R."/>
            <person name="Tan P."/>
            <person name="Li Q."/>
            <person name="Min J."/>
            <person name="Yang Y."/>
            <person name="Wang X."/>
            <person name="Fang X."/>
            <person name="Hall R.S."/>
            <person name="Hofmann A."/>
            <person name="Sternberg P.W."/>
            <person name="Jex A.R."/>
            <person name="Gasser R.B."/>
        </authorList>
    </citation>
    <scope>NUCLEOTIDE SEQUENCE [LARGE SCALE GENOMIC DNA]</scope>
    <source>
        <strain evidence="7">PN_DK_2014</strain>
    </source>
</reference>
<keyword evidence="4 6" id="KW-1133">Transmembrane helix</keyword>
<organism evidence="7 8">
    <name type="scientific">Toxocara canis</name>
    <name type="common">Canine roundworm</name>
    <dbReference type="NCBI Taxonomy" id="6265"/>
    <lineage>
        <taxon>Eukaryota</taxon>
        <taxon>Metazoa</taxon>
        <taxon>Ecdysozoa</taxon>
        <taxon>Nematoda</taxon>
        <taxon>Chromadorea</taxon>
        <taxon>Rhabditida</taxon>
        <taxon>Spirurina</taxon>
        <taxon>Ascaridomorpha</taxon>
        <taxon>Ascaridoidea</taxon>
        <taxon>Toxocaridae</taxon>
        <taxon>Toxocara</taxon>
    </lineage>
</organism>
<protein>
    <submittedName>
        <fullName evidence="7">Vacuolar protein sorting-associated protein 55-like protein</fullName>
    </submittedName>
</protein>
<evidence type="ECO:0000313" key="8">
    <source>
        <dbReference type="Proteomes" id="UP000031036"/>
    </source>
</evidence>
<keyword evidence="5 6" id="KW-0472">Membrane</keyword>
<comment type="caution">
    <text evidence="7">The sequence shown here is derived from an EMBL/GenBank/DDBJ whole genome shotgun (WGS) entry which is preliminary data.</text>
</comment>
<sequence length="148" mass="16536">MDPVVTMPSLAFAIVTGLSMLVVACFTSASRSWWPMSVVLLYPLSPLPLMRAQRCEQRFSQSPACREFAYFVTTGIIFSTFALPIVLAHAAVICLATTLKSDSTMQFYVEMKPRLLCAYKLAVVYAHKRCFCSDLPNYPCLLSYAAKR</sequence>
<evidence type="ECO:0000256" key="2">
    <source>
        <dbReference type="ARBA" id="ARBA00005645"/>
    </source>
</evidence>
<evidence type="ECO:0000256" key="3">
    <source>
        <dbReference type="ARBA" id="ARBA00022692"/>
    </source>
</evidence>
<dbReference type="OrthoDB" id="14246at2759"/>
<dbReference type="Pfam" id="PF04133">
    <property type="entry name" value="Vps55"/>
    <property type="match status" value="1"/>
</dbReference>
<evidence type="ECO:0000256" key="6">
    <source>
        <dbReference type="SAM" id="Phobius"/>
    </source>
</evidence>
<evidence type="ECO:0000256" key="5">
    <source>
        <dbReference type="ARBA" id="ARBA00023136"/>
    </source>
</evidence>
<gene>
    <name evidence="7" type="primary">C30B5.2</name>
    <name evidence="7" type="ORF">Tcan_03301</name>
</gene>
<dbReference type="GO" id="GO:0016020">
    <property type="term" value="C:membrane"/>
    <property type="evidence" value="ECO:0007669"/>
    <property type="project" value="UniProtKB-SubCell"/>
</dbReference>
<dbReference type="EMBL" id="JPKZ01000261">
    <property type="protein sequence ID" value="KHN88181.1"/>
    <property type="molecule type" value="Genomic_DNA"/>
</dbReference>
<dbReference type="AlphaFoldDB" id="A0A0B2VXB1"/>
<evidence type="ECO:0000313" key="7">
    <source>
        <dbReference type="EMBL" id="KHN88181.1"/>
    </source>
</evidence>
<accession>A0A0B2VXB1</accession>
<dbReference type="GO" id="GO:0005768">
    <property type="term" value="C:endosome"/>
    <property type="evidence" value="ECO:0007669"/>
    <property type="project" value="TreeGrafter"/>
</dbReference>
<keyword evidence="8" id="KW-1185">Reference proteome</keyword>
<dbReference type="GO" id="GO:0032511">
    <property type="term" value="P:late endosome to vacuole transport via multivesicular body sorting pathway"/>
    <property type="evidence" value="ECO:0007669"/>
    <property type="project" value="TreeGrafter"/>
</dbReference>
<dbReference type="PANTHER" id="PTHR12050:SF0">
    <property type="entry name" value="RH04491P"/>
    <property type="match status" value="1"/>
</dbReference>
<feature type="transmembrane region" description="Helical" evidence="6">
    <location>
        <begin position="70"/>
        <end position="96"/>
    </location>
</feature>
<feature type="transmembrane region" description="Helical" evidence="6">
    <location>
        <begin position="6"/>
        <end position="26"/>
    </location>
</feature>
<evidence type="ECO:0000256" key="4">
    <source>
        <dbReference type="ARBA" id="ARBA00022989"/>
    </source>
</evidence>
<comment type="subcellular location">
    <subcellularLocation>
        <location evidence="1">Membrane</location>
        <topology evidence="1">Multi-pass membrane protein</topology>
    </subcellularLocation>
</comment>
<keyword evidence="3 6" id="KW-0812">Transmembrane</keyword>
<comment type="similarity">
    <text evidence="2">Belongs to the OB-RGRP/VPS55 family.</text>
</comment>